<proteinExistence type="predicted"/>
<sequence length="826" mass="88802">MKRIHKVAILGAGTMGARVAAHFANAGVPSLLLDIVPPDADAPARNKIAAAGLEAAKKSKPAAFMEASLARFVSVGNFEDDLKKLADADWIIEAVVENIELKRALLRKVEAIRRPGTIITTNTSGLPVGKIAEGFSDDFRRAWFGTHFFNPPRYMRLVELIPTPDADRDLMDAVAHFCDVHLGKGVVLAKDTPNFIGNRIGTFSVLNVMRLMQEMDLTIEDVDALTGQAVGWPRSATFRTIDLVGLDILGHVVGNMTANVRDERSDLRLPDFFKQMLERRWLGDKTQGGFYKKVKGGDGGEDERLALDWKTLEYHPRQKPKFAALDMAKNIEDRGARLRMLLGLPAGGASGVAAASSGSQRDKAGAFLWAALSDLWTYGANRVPEISDSIVEIDRAMRLGFNWELGPFELWDAAGVEATVARMRQEGKPVAVNVEKLLAAGQKSWYGDDPKAASGRRYWQPAGGNWQAVEVPAGVWSVAVVKKSNGVVKKNSGASLVDLGDGVACLEFHSKMNALGADIIGLISQTLKPGGAGDAFDAFVITNDAANFSVGANLMLLLMSVQEGEWDDVDLAIRQFQGMTQAIKFSPKPVVSAPFGLCLGGGTEISLHAAARQPHAELYAGLVEVGVGLLPGGGGCKEMLLRAVDAASVSRGGAAALSGSQKDALAGSVEMMEAMKKAFETIATAKVATSAHEARGLGFLSDSDRITMNRERVLSDAKARALELARAGYEPPIPRTDIPAPGENLLAALKMGVHLMRQGDFITDYEVRLGGKIAEVLCGGNVTPGTPVSEQYILDLERESFKSLCGEKKTQERIQYTLKTGKTLRN</sequence>
<dbReference type="SUPFAM" id="SSF48179">
    <property type="entry name" value="6-phosphogluconate dehydrogenase C-terminal domain-like"/>
    <property type="match status" value="2"/>
</dbReference>
<name>A0A2U3K7U7_9BACT</name>
<dbReference type="InterPro" id="IPR036291">
    <property type="entry name" value="NAD(P)-bd_dom_sf"/>
</dbReference>
<evidence type="ECO:0000256" key="2">
    <source>
        <dbReference type="ARBA" id="ARBA00023027"/>
    </source>
</evidence>
<dbReference type="Gene3D" id="3.40.50.720">
    <property type="entry name" value="NAD(P)-binding Rossmann-like Domain"/>
    <property type="match status" value="1"/>
</dbReference>
<keyword evidence="1 7" id="KW-0560">Oxidoreductase</keyword>
<dbReference type="EC" id="1.1.1.35" evidence="7"/>
<dbReference type="GO" id="GO:0003857">
    <property type="term" value="F:(3S)-3-hydroxyacyl-CoA dehydrogenase (NAD+) activity"/>
    <property type="evidence" value="ECO:0007669"/>
    <property type="project" value="UniProtKB-EC"/>
</dbReference>
<evidence type="ECO:0000313" key="8">
    <source>
        <dbReference type="Proteomes" id="UP000238701"/>
    </source>
</evidence>
<dbReference type="InterPro" id="IPR008927">
    <property type="entry name" value="6-PGluconate_DH-like_C_sf"/>
</dbReference>
<evidence type="ECO:0000259" key="5">
    <source>
        <dbReference type="Pfam" id="PF02737"/>
    </source>
</evidence>
<dbReference type="Pfam" id="PF02737">
    <property type="entry name" value="3HCDH_N"/>
    <property type="match status" value="1"/>
</dbReference>
<dbReference type="EMBL" id="OMOD01000050">
    <property type="protein sequence ID" value="SPF35744.1"/>
    <property type="molecule type" value="Genomic_DNA"/>
</dbReference>
<dbReference type="SUPFAM" id="SSF51735">
    <property type="entry name" value="NAD(P)-binding Rossmann-fold domains"/>
    <property type="match status" value="1"/>
</dbReference>
<dbReference type="InterPro" id="IPR006176">
    <property type="entry name" value="3-OHacyl-CoA_DH_NAD-bd"/>
</dbReference>
<dbReference type="GO" id="GO:0006631">
    <property type="term" value="P:fatty acid metabolic process"/>
    <property type="evidence" value="ECO:0007669"/>
    <property type="project" value="InterPro"/>
</dbReference>
<evidence type="ECO:0000256" key="3">
    <source>
        <dbReference type="ARBA" id="ARBA00049556"/>
    </source>
</evidence>
<dbReference type="Gene3D" id="1.10.1040.50">
    <property type="match status" value="1"/>
</dbReference>
<dbReference type="Pfam" id="PF00725">
    <property type="entry name" value="3HCDH"/>
    <property type="match status" value="1"/>
</dbReference>
<feature type="domain" description="Enoyl-CoA hydratase/isomerase" evidence="6">
    <location>
        <begin position="503"/>
        <end position="636"/>
    </location>
</feature>
<dbReference type="Pfam" id="PF16113">
    <property type="entry name" value="ECH_2"/>
    <property type="match status" value="1"/>
</dbReference>
<dbReference type="InterPro" id="IPR045004">
    <property type="entry name" value="ECH_dom"/>
</dbReference>
<organism evidence="7 8">
    <name type="scientific">Candidatus Sulfotelmatobacter kueseliae</name>
    <dbReference type="NCBI Taxonomy" id="2042962"/>
    <lineage>
        <taxon>Bacteria</taxon>
        <taxon>Pseudomonadati</taxon>
        <taxon>Acidobacteriota</taxon>
        <taxon>Terriglobia</taxon>
        <taxon>Terriglobales</taxon>
        <taxon>Candidatus Korobacteraceae</taxon>
        <taxon>Candidatus Sulfotelmatobacter</taxon>
    </lineage>
</organism>
<dbReference type="OrthoDB" id="9771883at2"/>
<comment type="catalytic activity">
    <reaction evidence="3">
        <text>a (3S)-3-hydroxyacyl-CoA + NAD(+) = a 3-oxoacyl-CoA + NADH + H(+)</text>
        <dbReference type="Rhea" id="RHEA:22432"/>
        <dbReference type="ChEBI" id="CHEBI:15378"/>
        <dbReference type="ChEBI" id="CHEBI:57318"/>
        <dbReference type="ChEBI" id="CHEBI:57540"/>
        <dbReference type="ChEBI" id="CHEBI:57945"/>
        <dbReference type="ChEBI" id="CHEBI:90726"/>
        <dbReference type="EC" id="1.1.1.35"/>
    </reaction>
</comment>
<feature type="domain" description="3-hydroxyacyl-CoA dehydrogenase C-terminal" evidence="4">
    <location>
        <begin position="195"/>
        <end position="292"/>
    </location>
</feature>
<dbReference type="Proteomes" id="UP000238701">
    <property type="component" value="Unassembled WGS sequence"/>
</dbReference>
<evidence type="ECO:0000259" key="4">
    <source>
        <dbReference type="Pfam" id="PF00725"/>
    </source>
</evidence>
<accession>A0A2U3K7U7</accession>
<dbReference type="PANTHER" id="PTHR48075">
    <property type="entry name" value="3-HYDROXYACYL-COA DEHYDROGENASE FAMILY PROTEIN"/>
    <property type="match status" value="1"/>
</dbReference>
<evidence type="ECO:0000259" key="6">
    <source>
        <dbReference type="Pfam" id="PF16113"/>
    </source>
</evidence>
<dbReference type="InterPro" id="IPR029045">
    <property type="entry name" value="ClpP/crotonase-like_dom_sf"/>
</dbReference>
<dbReference type="Gene3D" id="3.90.226.10">
    <property type="entry name" value="2-enoyl-CoA Hydratase, Chain A, domain 1"/>
    <property type="match status" value="1"/>
</dbReference>
<feature type="domain" description="3-hydroxyacyl-CoA dehydrogenase NAD binding" evidence="5">
    <location>
        <begin position="6"/>
        <end position="192"/>
    </location>
</feature>
<evidence type="ECO:0000256" key="1">
    <source>
        <dbReference type="ARBA" id="ARBA00023002"/>
    </source>
</evidence>
<dbReference type="PANTHER" id="PTHR48075:SF7">
    <property type="entry name" value="3-HYDROXYACYL-COA DEHYDROGENASE-RELATED"/>
    <property type="match status" value="1"/>
</dbReference>
<dbReference type="AlphaFoldDB" id="A0A2U3K7U7"/>
<gene>
    <name evidence="7" type="primary">fadN</name>
    <name evidence="7" type="ORF">SBA1_1430003</name>
</gene>
<protein>
    <submittedName>
        <fullName evidence="7">Putative 3-hydroxyacyl-CoA dehydrogenase</fullName>
        <ecNumber evidence="7">1.1.1.35</ecNumber>
    </submittedName>
</protein>
<dbReference type="CDD" id="cd06558">
    <property type="entry name" value="crotonase-like"/>
    <property type="match status" value="1"/>
</dbReference>
<evidence type="ECO:0000313" key="7">
    <source>
        <dbReference type="EMBL" id="SPF35744.1"/>
    </source>
</evidence>
<dbReference type="InterPro" id="IPR006108">
    <property type="entry name" value="3HC_DH_C"/>
</dbReference>
<reference evidence="8" key="1">
    <citation type="submission" date="2018-02" db="EMBL/GenBank/DDBJ databases">
        <authorList>
            <person name="Hausmann B."/>
        </authorList>
    </citation>
    <scope>NUCLEOTIDE SEQUENCE [LARGE SCALE GENOMIC DNA]</scope>
    <source>
        <strain evidence="8">Peat soil MAG SbA1</strain>
    </source>
</reference>
<dbReference type="SUPFAM" id="SSF52096">
    <property type="entry name" value="ClpP/crotonase"/>
    <property type="match status" value="1"/>
</dbReference>
<dbReference type="GO" id="GO:0070403">
    <property type="term" value="F:NAD+ binding"/>
    <property type="evidence" value="ECO:0007669"/>
    <property type="project" value="InterPro"/>
</dbReference>
<keyword evidence="2" id="KW-0520">NAD</keyword>